<sequence length="328" mass="34091">MSLSRVLGADSSTILEMGRQAIATEAEALRLLASLDAEFVAAVELVQNTKGRLLVCGVGRSASIGTKLVATFVATGTPACSLNAAEALHGGVGLMMAGDTLLLLSKSGEARECGLIIRWAKALSIPVIAITSNRASLVAREVDVVLLLPAQPEVCPFGSTLTTSMTMMGALVDALAMALVRIRGMTAGDLYRRGPGGGCGLDLLLVDDFMHRDDALPLLPSGASMEAALDVIGSKGFGVMGIVSDDGCLLGVVTDGDIRRNAGQLSRVTPEAIMTSRPRTLRCGANAREALATMSQSQITSLFVLGDNIARQVRGLVHIHDLLRLGIG</sequence>
<dbReference type="GO" id="GO:0016853">
    <property type="term" value="F:isomerase activity"/>
    <property type="evidence" value="ECO:0007669"/>
    <property type="project" value="UniProtKB-KW"/>
</dbReference>
<keyword evidence="5" id="KW-1185">Reference proteome</keyword>
<feature type="domain" description="SIS" evidence="3">
    <location>
        <begin position="42"/>
        <end position="185"/>
    </location>
</feature>
<evidence type="ECO:0000259" key="2">
    <source>
        <dbReference type="PROSITE" id="PS51371"/>
    </source>
</evidence>
<dbReference type="GO" id="GO:0097367">
    <property type="term" value="F:carbohydrate derivative binding"/>
    <property type="evidence" value="ECO:0007669"/>
    <property type="project" value="InterPro"/>
</dbReference>
<dbReference type="Pfam" id="PF01380">
    <property type="entry name" value="SIS"/>
    <property type="match status" value="1"/>
</dbReference>
<name>A0A397PEK8_9SPHN</name>
<dbReference type="PROSITE" id="PS51371">
    <property type="entry name" value="CBS"/>
    <property type="match status" value="2"/>
</dbReference>
<dbReference type="PANTHER" id="PTHR42745">
    <property type="match status" value="1"/>
</dbReference>
<dbReference type="RefSeq" id="WP_245968234.1">
    <property type="nucleotide sequence ID" value="NZ_QXDC01000002.1"/>
</dbReference>
<dbReference type="CDD" id="cd04604">
    <property type="entry name" value="CBS_pair_SIS_assoc"/>
    <property type="match status" value="1"/>
</dbReference>
<dbReference type="InterPro" id="IPR001347">
    <property type="entry name" value="SIS_dom"/>
</dbReference>
<dbReference type="Gene3D" id="3.40.50.10490">
    <property type="entry name" value="Glucose-6-phosphate isomerase like protein, domain 1"/>
    <property type="match status" value="1"/>
</dbReference>
<dbReference type="Gene3D" id="3.10.580.10">
    <property type="entry name" value="CBS-domain"/>
    <property type="match status" value="1"/>
</dbReference>
<dbReference type="SUPFAM" id="SSF53697">
    <property type="entry name" value="SIS domain"/>
    <property type="match status" value="1"/>
</dbReference>
<dbReference type="EMBL" id="QXDC01000002">
    <property type="protein sequence ID" value="RIA46349.1"/>
    <property type="molecule type" value="Genomic_DNA"/>
</dbReference>
<dbReference type="Pfam" id="PF00571">
    <property type="entry name" value="CBS"/>
    <property type="match status" value="2"/>
</dbReference>
<proteinExistence type="predicted"/>
<comment type="caution">
    <text evidence="4">The sequence shown here is derived from an EMBL/GenBank/DDBJ whole genome shotgun (WGS) entry which is preliminary data.</text>
</comment>
<dbReference type="PANTHER" id="PTHR42745:SF1">
    <property type="entry name" value="ARABINOSE 5-PHOSPHATE ISOMERASE KDSD"/>
    <property type="match status" value="1"/>
</dbReference>
<protein>
    <submittedName>
        <fullName evidence="4">Arabinose-5-phosphate isomerase</fullName>
    </submittedName>
</protein>
<dbReference type="PROSITE" id="PS51464">
    <property type="entry name" value="SIS"/>
    <property type="match status" value="1"/>
</dbReference>
<reference evidence="4 5" key="1">
    <citation type="submission" date="2018-08" db="EMBL/GenBank/DDBJ databases">
        <title>Genomic Encyclopedia of Type Strains, Phase IV (KMG-IV): sequencing the most valuable type-strain genomes for metagenomic binning, comparative biology and taxonomic classification.</title>
        <authorList>
            <person name="Goeker M."/>
        </authorList>
    </citation>
    <scope>NUCLEOTIDE SEQUENCE [LARGE SCALE GENOMIC DNA]</scope>
    <source>
        <strain evidence="4 5">DSM 25527</strain>
    </source>
</reference>
<dbReference type="Proteomes" id="UP000266568">
    <property type="component" value="Unassembled WGS sequence"/>
</dbReference>
<organism evidence="4 5">
    <name type="scientific">Hephaestia caeni</name>
    <dbReference type="NCBI Taxonomy" id="645617"/>
    <lineage>
        <taxon>Bacteria</taxon>
        <taxon>Pseudomonadati</taxon>
        <taxon>Pseudomonadota</taxon>
        <taxon>Alphaproteobacteria</taxon>
        <taxon>Sphingomonadales</taxon>
        <taxon>Sphingomonadaceae</taxon>
        <taxon>Hephaestia</taxon>
    </lineage>
</organism>
<dbReference type="InterPro" id="IPR046348">
    <property type="entry name" value="SIS_dom_sf"/>
</dbReference>
<dbReference type="GO" id="GO:1901135">
    <property type="term" value="P:carbohydrate derivative metabolic process"/>
    <property type="evidence" value="ECO:0007669"/>
    <property type="project" value="InterPro"/>
</dbReference>
<dbReference type="InterPro" id="IPR046342">
    <property type="entry name" value="CBS_dom_sf"/>
</dbReference>
<dbReference type="InterPro" id="IPR000644">
    <property type="entry name" value="CBS_dom"/>
</dbReference>
<evidence type="ECO:0000313" key="5">
    <source>
        <dbReference type="Proteomes" id="UP000266568"/>
    </source>
</evidence>
<keyword evidence="4" id="KW-0413">Isomerase</keyword>
<gene>
    <name evidence="4" type="ORF">DFR49_0888</name>
</gene>
<accession>A0A397PEK8</accession>
<evidence type="ECO:0000259" key="3">
    <source>
        <dbReference type="PROSITE" id="PS51464"/>
    </source>
</evidence>
<evidence type="ECO:0000256" key="1">
    <source>
        <dbReference type="PROSITE-ProRule" id="PRU00703"/>
    </source>
</evidence>
<keyword evidence="1" id="KW-0129">CBS domain</keyword>
<evidence type="ECO:0000313" key="4">
    <source>
        <dbReference type="EMBL" id="RIA46349.1"/>
    </source>
</evidence>
<feature type="domain" description="CBS" evidence="2">
    <location>
        <begin position="210"/>
        <end position="271"/>
    </location>
</feature>
<dbReference type="AlphaFoldDB" id="A0A397PEK8"/>
<feature type="domain" description="CBS" evidence="2">
    <location>
        <begin position="274"/>
        <end position="328"/>
    </location>
</feature>
<dbReference type="InterPro" id="IPR050986">
    <property type="entry name" value="GutQ/KpsF_isomerases"/>
</dbReference>